<dbReference type="AlphaFoldDB" id="A0AAE9IU89"/>
<sequence>MVIGVSKISKFRLIYLHLMENFLNSFFLKVNEFYKTDFPIYQEKNSEVEERQSLHSGKIGTSRIKFLQE</sequence>
<evidence type="ECO:0000313" key="1">
    <source>
        <dbReference type="EMBL" id="ULU05876.1"/>
    </source>
</evidence>
<protein>
    <submittedName>
        <fullName evidence="1">Uncharacterized protein</fullName>
    </submittedName>
</protein>
<evidence type="ECO:0000313" key="2">
    <source>
        <dbReference type="Proteomes" id="UP000827892"/>
    </source>
</evidence>
<gene>
    <name evidence="1" type="ORF">L3Y34_018060</name>
</gene>
<reference evidence="1 2" key="1">
    <citation type="submission" date="2022-05" db="EMBL/GenBank/DDBJ databases">
        <title>Chromosome-level reference genomes for two strains of Caenorhabditis briggsae: an improved platform for comparative genomics.</title>
        <authorList>
            <person name="Stevens L."/>
            <person name="Andersen E.C."/>
        </authorList>
    </citation>
    <scope>NUCLEOTIDE SEQUENCE [LARGE SCALE GENOMIC DNA]</scope>
    <source>
        <strain evidence="1">QX1410_ONT</strain>
        <tissue evidence="1">Whole-organism</tissue>
    </source>
</reference>
<dbReference type="EMBL" id="CP090892">
    <property type="protein sequence ID" value="ULU05876.1"/>
    <property type="molecule type" value="Genomic_DNA"/>
</dbReference>
<organism evidence="1 2">
    <name type="scientific">Caenorhabditis briggsae</name>
    <dbReference type="NCBI Taxonomy" id="6238"/>
    <lineage>
        <taxon>Eukaryota</taxon>
        <taxon>Metazoa</taxon>
        <taxon>Ecdysozoa</taxon>
        <taxon>Nematoda</taxon>
        <taxon>Chromadorea</taxon>
        <taxon>Rhabditida</taxon>
        <taxon>Rhabditina</taxon>
        <taxon>Rhabditomorpha</taxon>
        <taxon>Rhabditoidea</taxon>
        <taxon>Rhabditidae</taxon>
        <taxon>Peloderinae</taxon>
        <taxon>Caenorhabditis</taxon>
    </lineage>
</organism>
<name>A0AAE9IU89_CAEBR</name>
<proteinExistence type="predicted"/>
<dbReference type="Proteomes" id="UP000827892">
    <property type="component" value="Chromosome II"/>
</dbReference>
<accession>A0AAE9IU89</accession>